<dbReference type="GeneID" id="7447813"/>
<dbReference type="OMA" id="FEGVMIY"/>
<protein>
    <submittedName>
        <fullName evidence="2">Uncharacterized protein</fullName>
    </submittedName>
</protein>
<feature type="signal peptide" evidence="1">
    <location>
        <begin position="1"/>
        <end position="22"/>
    </location>
</feature>
<dbReference type="eggNOG" id="ENOG502S3EA">
    <property type="taxonomic scope" value="Eukaryota"/>
</dbReference>
<keyword evidence="1" id="KW-0732">Signal</keyword>
<dbReference type="SUPFAM" id="SSF53335">
    <property type="entry name" value="S-adenosyl-L-methionine-dependent methyltransferases"/>
    <property type="match status" value="1"/>
</dbReference>
<dbReference type="AlphaFoldDB" id="B8CEJ3"/>
<evidence type="ECO:0000313" key="2">
    <source>
        <dbReference type="EMBL" id="EED88044.1"/>
    </source>
</evidence>
<dbReference type="RefSeq" id="XP_002294684.1">
    <property type="nucleotide sequence ID" value="XM_002294648.1"/>
</dbReference>
<dbReference type="Gene3D" id="3.40.50.150">
    <property type="entry name" value="Vaccinia Virus protein VP39"/>
    <property type="match status" value="1"/>
</dbReference>
<reference evidence="2 3" key="2">
    <citation type="journal article" date="2008" name="Nature">
        <title>The Phaeodactylum genome reveals the evolutionary history of diatom genomes.</title>
        <authorList>
            <person name="Bowler C."/>
            <person name="Allen A.E."/>
            <person name="Badger J.H."/>
            <person name="Grimwood J."/>
            <person name="Jabbari K."/>
            <person name="Kuo A."/>
            <person name="Maheswari U."/>
            <person name="Martens C."/>
            <person name="Maumus F."/>
            <person name="Otillar R.P."/>
            <person name="Rayko E."/>
            <person name="Salamov A."/>
            <person name="Vandepoele K."/>
            <person name="Beszteri B."/>
            <person name="Gruber A."/>
            <person name="Heijde M."/>
            <person name="Katinka M."/>
            <person name="Mock T."/>
            <person name="Valentin K."/>
            <person name="Verret F."/>
            <person name="Berges J.A."/>
            <person name="Brownlee C."/>
            <person name="Cadoret J.P."/>
            <person name="Chiovitti A."/>
            <person name="Choi C.J."/>
            <person name="Coesel S."/>
            <person name="De Martino A."/>
            <person name="Detter J.C."/>
            <person name="Durkin C."/>
            <person name="Falciatore A."/>
            <person name="Fournet J."/>
            <person name="Haruta M."/>
            <person name="Huysman M.J."/>
            <person name="Jenkins B.D."/>
            <person name="Jiroutova K."/>
            <person name="Jorgensen R.E."/>
            <person name="Joubert Y."/>
            <person name="Kaplan A."/>
            <person name="Kroger N."/>
            <person name="Kroth P.G."/>
            <person name="La Roche J."/>
            <person name="Lindquist E."/>
            <person name="Lommer M."/>
            <person name="Martin-Jezequel V."/>
            <person name="Lopez P.J."/>
            <person name="Lucas S."/>
            <person name="Mangogna M."/>
            <person name="McGinnis K."/>
            <person name="Medlin L.K."/>
            <person name="Montsant A."/>
            <person name="Oudot-Le Secq M.P."/>
            <person name="Napoli C."/>
            <person name="Obornik M."/>
            <person name="Parker M.S."/>
            <person name="Petit J.L."/>
            <person name="Porcel B.M."/>
            <person name="Poulsen N."/>
            <person name="Robison M."/>
            <person name="Rychlewski L."/>
            <person name="Rynearson T.A."/>
            <person name="Schmutz J."/>
            <person name="Shapiro H."/>
            <person name="Siaut M."/>
            <person name="Stanley M."/>
            <person name="Sussman M.R."/>
            <person name="Taylor A.R."/>
            <person name="Vardi A."/>
            <person name="von Dassow P."/>
            <person name="Vyverman W."/>
            <person name="Willis A."/>
            <person name="Wyrwicz L.S."/>
            <person name="Rokhsar D.S."/>
            <person name="Weissenbach J."/>
            <person name="Armbrust E.V."/>
            <person name="Green B.R."/>
            <person name="Van de Peer Y."/>
            <person name="Grigoriev I.V."/>
        </authorList>
    </citation>
    <scope>NUCLEOTIDE SEQUENCE [LARGE SCALE GENOMIC DNA]</scope>
    <source>
        <strain evidence="2 3">CCMP1335</strain>
    </source>
</reference>
<dbReference type="Proteomes" id="UP000001449">
    <property type="component" value="Chromosome 20"/>
</dbReference>
<dbReference type="KEGG" id="tps:THAPSDRAFT_11439"/>
<sequence>MALNPLGLAKLALVSACTATMAQSFSLPSTPRLAVSPTVLQSSSSSGETIIDGKPLIPSVNATIRGANKYGSSNNSTILTPSDAALKVGVRPTLEASKEVWQRAWKLHRFMMKPLHVWDGCQPSDSKLALACLWWKAITAYLDKSVTNIISAICNNSTTTTRKKKIRLIVMGGGYDTRSFKLLEQSLLQKSETPHHNLLERKRRSRRRWWQALRRKKDTIHNDTNNKSVFDSLPASNFDIESYELDLPTVVEAKRKLLDSRLFRRRPWLQGLSSEFPKLIPVDFNDVNATRAVLESIVLSDHEQQQQPVENIILFEGVMIYLDPGIPHALLALCSDVLLRNASSEGGQLCFADRLDNIPGGDEDLARVEMESTGWKLEDWLSKPGLARHMGVASLK</sequence>
<feature type="chain" id="PRO_5002866543" evidence="1">
    <location>
        <begin position="23"/>
        <end position="396"/>
    </location>
</feature>
<dbReference type="HOGENOM" id="CLU_779567_0_0_1"/>
<proteinExistence type="predicted"/>
<reference evidence="2 3" key="1">
    <citation type="journal article" date="2004" name="Science">
        <title>The genome of the diatom Thalassiosira pseudonana: ecology, evolution, and metabolism.</title>
        <authorList>
            <person name="Armbrust E.V."/>
            <person name="Berges J.A."/>
            <person name="Bowler C."/>
            <person name="Green B.R."/>
            <person name="Martinez D."/>
            <person name="Putnam N.H."/>
            <person name="Zhou S."/>
            <person name="Allen A.E."/>
            <person name="Apt K.E."/>
            <person name="Bechner M."/>
            <person name="Brzezinski M.A."/>
            <person name="Chaal B.K."/>
            <person name="Chiovitti A."/>
            <person name="Davis A.K."/>
            <person name="Demarest M.S."/>
            <person name="Detter J.C."/>
            <person name="Glavina T."/>
            <person name="Goodstein D."/>
            <person name="Hadi M.Z."/>
            <person name="Hellsten U."/>
            <person name="Hildebrand M."/>
            <person name="Jenkins B.D."/>
            <person name="Jurka J."/>
            <person name="Kapitonov V.V."/>
            <person name="Kroger N."/>
            <person name="Lau W.W."/>
            <person name="Lane T.W."/>
            <person name="Larimer F.W."/>
            <person name="Lippmeier J.C."/>
            <person name="Lucas S."/>
            <person name="Medina M."/>
            <person name="Montsant A."/>
            <person name="Obornik M."/>
            <person name="Parker M.S."/>
            <person name="Palenik B."/>
            <person name="Pazour G.J."/>
            <person name="Richardson P.M."/>
            <person name="Rynearson T.A."/>
            <person name="Saito M.A."/>
            <person name="Schwartz D.C."/>
            <person name="Thamatrakoln K."/>
            <person name="Valentin K."/>
            <person name="Vardi A."/>
            <person name="Wilkerson F.P."/>
            <person name="Rokhsar D.S."/>
        </authorList>
    </citation>
    <scope>NUCLEOTIDE SEQUENCE [LARGE SCALE GENOMIC DNA]</scope>
    <source>
        <strain evidence="2 3">CCMP1335</strain>
    </source>
</reference>
<gene>
    <name evidence="2" type="ORF">THAPSDRAFT_11439</name>
</gene>
<evidence type="ECO:0000256" key="1">
    <source>
        <dbReference type="SAM" id="SignalP"/>
    </source>
</evidence>
<accession>B8CEJ3</accession>
<keyword evidence="3" id="KW-1185">Reference proteome</keyword>
<organism evidence="2 3">
    <name type="scientific">Thalassiosira pseudonana</name>
    <name type="common">Marine diatom</name>
    <name type="synonym">Cyclotella nana</name>
    <dbReference type="NCBI Taxonomy" id="35128"/>
    <lineage>
        <taxon>Eukaryota</taxon>
        <taxon>Sar</taxon>
        <taxon>Stramenopiles</taxon>
        <taxon>Ochrophyta</taxon>
        <taxon>Bacillariophyta</taxon>
        <taxon>Coscinodiscophyceae</taxon>
        <taxon>Thalassiosirophycidae</taxon>
        <taxon>Thalassiosirales</taxon>
        <taxon>Thalassiosiraceae</taxon>
        <taxon>Thalassiosira</taxon>
    </lineage>
</organism>
<dbReference type="InParanoid" id="B8CEJ3"/>
<dbReference type="InterPro" id="IPR029063">
    <property type="entry name" value="SAM-dependent_MTases_sf"/>
</dbReference>
<dbReference type="PaxDb" id="35128-Thaps11439"/>
<name>B8CEJ3_THAPS</name>
<evidence type="ECO:0000313" key="3">
    <source>
        <dbReference type="Proteomes" id="UP000001449"/>
    </source>
</evidence>
<dbReference type="EMBL" id="CM000652">
    <property type="protein sequence ID" value="EED88044.1"/>
    <property type="molecule type" value="Genomic_DNA"/>
</dbReference>